<accession>A0AAV4A580</accession>
<evidence type="ECO:0000313" key="2">
    <source>
        <dbReference type="Proteomes" id="UP000735302"/>
    </source>
</evidence>
<proteinExistence type="predicted"/>
<reference evidence="1 2" key="1">
    <citation type="journal article" date="2021" name="Elife">
        <title>Chloroplast acquisition without the gene transfer in kleptoplastic sea slugs, Plakobranchus ocellatus.</title>
        <authorList>
            <person name="Maeda T."/>
            <person name="Takahashi S."/>
            <person name="Yoshida T."/>
            <person name="Shimamura S."/>
            <person name="Takaki Y."/>
            <person name="Nagai Y."/>
            <person name="Toyoda A."/>
            <person name="Suzuki Y."/>
            <person name="Arimoto A."/>
            <person name="Ishii H."/>
            <person name="Satoh N."/>
            <person name="Nishiyama T."/>
            <person name="Hasebe M."/>
            <person name="Maruyama T."/>
            <person name="Minagawa J."/>
            <person name="Obokata J."/>
            <person name="Shigenobu S."/>
        </authorList>
    </citation>
    <scope>NUCLEOTIDE SEQUENCE [LARGE SCALE GENOMIC DNA]</scope>
</reference>
<keyword evidence="2" id="KW-1185">Reference proteome</keyword>
<name>A0AAV4A580_9GAST</name>
<organism evidence="1 2">
    <name type="scientific">Plakobranchus ocellatus</name>
    <dbReference type="NCBI Taxonomy" id="259542"/>
    <lineage>
        <taxon>Eukaryota</taxon>
        <taxon>Metazoa</taxon>
        <taxon>Spiralia</taxon>
        <taxon>Lophotrochozoa</taxon>
        <taxon>Mollusca</taxon>
        <taxon>Gastropoda</taxon>
        <taxon>Heterobranchia</taxon>
        <taxon>Euthyneura</taxon>
        <taxon>Panpulmonata</taxon>
        <taxon>Sacoglossa</taxon>
        <taxon>Placobranchoidea</taxon>
        <taxon>Plakobranchidae</taxon>
        <taxon>Plakobranchus</taxon>
    </lineage>
</organism>
<dbReference type="EMBL" id="BLXT01003657">
    <property type="protein sequence ID" value="GFO02839.1"/>
    <property type="molecule type" value="Genomic_DNA"/>
</dbReference>
<gene>
    <name evidence="1" type="ORF">PoB_002934400</name>
</gene>
<evidence type="ECO:0000313" key="1">
    <source>
        <dbReference type="EMBL" id="GFO02839.1"/>
    </source>
</evidence>
<dbReference type="AlphaFoldDB" id="A0AAV4A580"/>
<sequence>MKSLELASQVLRQARTLVTKLEPATEVSLQILGRIRYRLCQPHTRPLNPEETILSSICRRHPGLTRA</sequence>
<comment type="caution">
    <text evidence="1">The sequence shown here is derived from an EMBL/GenBank/DDBJ whole genome shotgun (WGS) entry which is preliminary data.</text>
</comment>
<protein>
    <submittedName>
        <fullName evidence="1">Uncharacterized protein</fullName>
    </submittedName>
</protein>
<dbReference type="Proteomes" id="UP000735302">
    <property type="component" value="Unassembled WGS sequence"/>
</dbReference>